<accession>A0ABS8CWN9</accession>
<evidence type="ECO:0000256" key="1">
    <source>
        <dbReference type="ARBA" id="ARBA00023002"/>
    </source>
</evidence>
<evidence type="ECO:0000259" key="2">
    <source>
        <dbReference type="Pfam" id="PF02775"/>
    </source>
</evidence>
<dbReference type="Pfam" id="PF02775">
    <property type="entry name" value="TPP_enzyme_C"/>
    <property type="match status" value="1"/>
</dbReference>
<keyword evidence="4" id="KW-1185">Reference proteome</keyword>
<dbReference type="RefSeq" id="WP_226914648.1">
    <property type="nucleotide sequence ID" value="NZ_BAABXU010000001.1"/>
</dbReference>
<dbReference type="InterPro" id="IPR029061">
    <property type="entry name" value="THDP-binding"/>
</dbReference>
<name>A0ABS8CWN9_9FIRM</name>
<keyword evidence="1" id="KW-0560">Oxidoreductase</keyword>
<dbReference type="SUPFAM" id="SSF52518">
    <property type="entry name" value="Thiamin diphosphate-binding fold (THDP-binding)"/>
    <property type="match status" value="1"/>
</dbReference>
<dbReference type="PANTHER" id="PTHR48084">
    <property type="entry name" value="2-OXOGLUTARATE OXIDOREDUCTASE SUBUNIT KORB-RELATED"/>
    <property type="match status" value="1"/>
</dbReference>
<sequence>MAKKAPAIMMCENMFCGGCGHSLFDRILGEVLTEMDICQDTIVCSDIGCNHMFQFSMNVDVVVPPHGKMGAAMTAMKRVRPDKYIFTIAGDGGAYAIGLGETMSAAIRNENVAFFVMNNGLFAMTGGQMAPTTIPGQKTASTPYGRNFEDHGATIDVVKTMGGLDIAYLARCTITNPKEINKTKKYIKKALEKQRDKQGFCLVEVLVPCPTNWGLKPVDAMKRIEEELVPKYPLGEFIDKKEEK</sequence>
<organism evidence="3 4">
    <name type="scientific">Intestinibacter bartlettii</name>
    <dbReference type="NCBI Taxonomy" id="261299"/>
    <lineage>
        <taxon>Bacteria</taxon>
        <taxon>Bacillati</taxon>
        <taxon>Bacillota</taxon>
        <taxon>Clostridia</taxon>
        <taxon>Peptostreptococcales</taxon>
        <taxon>Peptostreptococcaceae</taxon>
        <taxon>Intestinibacter</taxon>
    </lineage>
</organism>
<proteinExistence type="predicted"/>
<gene>
    <name evidence="3" type="ORF">LIP50_06685</name>
</gene>
<feature type="domain" description="Thiamine pyrophosphate enzyme TPP-binding" evidence="2">
    <location>
        <begin position="46"/>
        <end position="205"/>
    </location>
</feature>
<reference evidence="3 4" key="1">
    <citation type="submission" date="2021-10" db="EMBL/GenBank/DDBJ databases">
        <title>Collection of gut derived symbiotic bacterial strains cultured from healthy donors.</title>
        <authorList>
            <person name="Lin H."/>
            <person name="Littmann E."/>
            <person name="Claire K."/>
            <person name="Pamer E."/>
        </authorList>
    </citation>
    <scope>NUCLEOTIDE SEQUENCE [LARGE SCALE GENOMIC DNA]</scope>
    <source>
        <strain evidence="3 4">MSK.17.68</strain>
    </source>
</reference>
<protein>
    <submittedName>
        <fullName evidence="3">Thiamine pyrophosphate-dependent enzyme</fullName>
    </submittedName>
</protein>
<dbReference type="Proteomes" id="UP001299409">
    <property type="component" value="Unassembled WGS sequence"/>
</dbReference>
<evidence type="ECO:0000313" key="3">
    <source>
        <dbReference type="EMBL" id="MCB5445889.1"/>
    </source>
</evidence>
<dbReference type="InterPro" id="IPR051457">
    <property type="entry name" value="2-oxoacid:Fd_oxidoreductase"/>
</dbReference>
<dbReference type="EMBL" id="JAJBMB010000005">
    <property type="protein sequence ID" value="MCB5445889.1"/>
    <property type="molecule type" value="Genomic_DNA"/>
</dbReference>
<dbReference type="PANTHER" id="PTHR48084:SF3">
    <property type="entry name" value="SUBUNIT OF PYRUVATE:FLAVODOXIN OXIDOREDUCTASE"/>
    <property type="match status" value="1"/>
</dbReference>
<comment type="caution">
    <text evidence="3">The sequence shown here is derived from an EMBL/GenBank/DDBJ whole genome shotgun (WGS) entry which is preliminary data.</text>
</comment>
<dbReference type="InterPro" id="IPR011766">
    <property type="entry name" value="TPP_enzyme_TPP-bd"/>
</dbReference>
<evidence type="ECO:0000313" key="4">
    <source>
        <dbReference type="Proteomes" id="UP001299409"/>
    </source>
</evidence>
<dbReference type="Gene3D" id="3.40.50.970">
    <property type="match status" value="1"/>
</dbReference>